<dbReference type="InterPro" id="IPR008984">
    <property type="entry name" value="SMAD_FHA_dom_sf"/>
</dbReference>
<dbReference type="AlphaFoldDB" id="A0A2U1L673"/>
<dbReference type="PANTHER" id="PTHR37733">
    <property type="entry name" value="SMAD/FHA DOMAIN-CONTAINING PROTEIN"/>
    <property type="match status" value="1"/>
</dbReference>
<dbReference type="Gene3D" id="2.60.200.20">
    <property type="match status" value="1"/>
</dbReference>
<comment type="caution">
    <text evidence="1">The sequence shown here is derived from an EMBL/GenBank/DDBJ whole genome shotgun (WGS) entry which is preliminary data.</text>
</comment>
<dbReference type="CDD" id="cd22671">
    <property type="entry name" value="FHA_APTX-like"/>
    <property type="match status" value="1"/>
</dbReference>
<dbReference type="EMBL" id="PKPP01011244">
    <property type="protein sequence ID" value="PWA44517.1"/>
    <property type="molecule type" value="Genomic_DNA"/>
</dbReference>
<dbReference type="Proteomes" id="UP000245207">
    <property type="component" value="Unassembled WGS sequence"/>
</dbReference>
<keyword evidence="2" id="KW-1185">Reference proteome</keyword>
<accession>A0A2U1L673</accession>
<sequence length="114" mass="13364">MVLESRNGSKITLQKNPNTAINLARNSLSQTPDKTVSRHHITLNYNTQKGILKFVVYGKNPIWVHEFDKRHHIILNYNTQKGILNFVVYGKNPIWVHEFHKDEIKVYRRGTRGK</sequence>
<organism evidence="1 2">
    <name type="scientific">Artemisia annua</name>
    <name type="common">Sweet wormwood</name>
    <dbReference type="NCBI Taxonomy" id="35608"/>
    <lineage>
        <taxon>Eukaryota</taxon>
        <taxon>Viridiplantae</taxon>
        <taxon>Streptophyta</taxon>
        <taxon>Embryophyta</taxon>
        <taxon>Tracheophyta</taxon>
        <taxon>Spermatophyta</taxon>
        <taxon>Magnoliopsida</taxon>
        <taxon>eudicotyledons</taxon>
        <taxon>Gunneridae</taxon>
        <taxon>Pentapetalae</taxon>
        <taxon>asterids</taxon>
        <taxon>campanulids</taxon>
        <taxon>Asterales</taxon>
        <taxon>Asteraceae</taxon>
        <taxon>Asteroideae</taxon>
        <taxon>Anthemideae</taxon>
        <taxon>Artemisiinae</taxon>
        <taxon>Artemisia</taxon>
    </lineage>
</organism>
<gene>
    <name evidence="1" type="ORF">CTI12_AA522400</name>
</gene>
<reference evidence="1 2" key="1">
    <citation type="journal article" date="2018" name="Mol. Plant">
        <title>The genome of Artemisia annua provides insight into the evolution of Asteraceae family and artemisinin biosynthesis.</title>
        <authorList>
            <person name="Shen Q."/>
            <person name="Zhang L."/>
            <person name="Liao Z."/>
            <person name="Wang S."/>
            <person name="Yan T."/>
            <person name="Shi P."/>
            <person name="Liu M."/>
            <person name="Fu X."/>
            <person name="Pan Q."/>
            <person name="Wang Y."/>
            <person name="Lv Z."/>
            <person name="Lu X."/>
            <person name="Zhang F."/>
            <person name="Jiang W."/>
            <person name="Ma Y."/>
            <person name="Chen M."/>
            <person name="Hao X."/>
            <person name="Li L."/>
            <person name="Tang Y."/>
            <person name="Lv G."/>
            <person name="Zhou Y."/>
            <person name="Sun X."/>
            <person name="Brodelius P.E."/>
            <person name="Rose J.K.C."/>
            <person name="Tang K."/>
        </authorList>
    </citation>
    <scope>NUCLEOTIDE SEQUENCE [LARGE SCALE GENOMIC DNA]</scope>
    <source>
        <strain evidence="2">cv. Huhao1</strain>
        <tissue evidence="1">Leaf</tissue>
    </source>
</reference>
<name>A0A2U1L673_ARTAN</name>
<protein>
    <recommendedName>
        <fullName evidence="3">FHA domain-containing protein</fullName>
    </recommendedName>
</protein>
<dbReference type="OrthoDB" id="688570at2759"/>
<dbReference type="PANTHER" id="PTHR37733:SF1">
    <property type="entry name" value="SMAD_FHA DOMAIN-CONTAINING PROTEIN"/>
    <property type="match status" value="1"/>
</dbReference>
<proteinExistence type="predicted"/>
<evidence type="ECO:0008006" key="3">
    <source>
        <dbReference type="Google" id="ProtNLM"/>
    </source>
</evidence>
<evidence type="ECO:0000313" key="1">
    <source>
        <dbReference type="EMBL" id="PWA44517.1"/>
    </source>
</evidence>
<dbReference type="SUPFAM" id="SSF49879">
    <property type="entry name" value="SMAD/FHA domain"/>
    <property type="match status" value="1"/>
</dbReference>
<evidence type="ECO:0000313" key="2">
    <source>
        <dbReference type="Proteomes" id="UP000245207"/>
    </source>
</evidence>